<dbReference type="EMBL" id="JAUJYO010000005">
    <property type="protein sequence ID" value="KAK1316357.1"/>
    <property type="molecule type" value="Genomic_DNA"/>
</dbReference>
<evidence type="ECO:0000256" key="6">
    <source>
        <dbReference type="ARBA" id="ARBA00023136"/>
    </source>
</evidence>
<sequence length="296" mass="34097">MEGGCLRLLAIVLVGFLMSAKSTVGIRFVIDREECFSHSVEYEGDVVHVSFVVIKSDTPWHYSDDGVDLVQFEGTYRTLIALIGQFYFTHAEIDLSNLQHCDHGVGSGSDLVKRWAMDWMYMEDGVSKGREKLRNVKTVDNVRHEQGTKHMKQYIKGPGGDQIHDLRDKTSEKFEFTVHRKGLHRFCFTNKSPYHETIDFDVHVGHFAYYDQHAKDEHFAPLLEQIAKLEEALYNIQFEQHWLEAQTDRQALVNEGLSRRAIHKAIIESVALIGASVLQIYLLRRLFERKLGTSRV</sequence>
<keyword evidence="4 8" id="KW-0732">Signal</keyword>
<evidence type="ECO:0000256" key="2">
    <source>
        <dbReference type="ARBA" id="ARBA00007104"/>
    </source>
</evidence>
<feature type="chain" id="PRO_5043586389" evidence="8">
    <location>
        <begin position="26"/>
        <end position="296"/>
    </location>
</feature>
<reference evidence="10" key="1">
    <citation type="journal article" date="2023" name="Nat. Commun.">
        <title>Diploid and tetraploid genomes of Acorus and the evolution of monocots.</title>
        <authorList>
            <person name="Ma L."/>
            <person name="Liu K.W."/>
            <person name="Li Z."/>
            <person name="Hsiao Y.Y."/>
            <person name="Qi Y."/>
            <person name="Fu T."/>
            <person name="Tang G.D."/>
            <person name="Zhang D."/>
            <person name="Sun W.H."/>
            <person name="Liu D.K."/>
            <person name="Li Y."/>
            <person name="Chen G.Z."/>
            <person name="Liu X.D."/>
            <person name="Liao X.Y."/>
            <person name="Jiang Y.T."/>
            <person name="Yu X."/>
            <person name="Hao Y."/>
            <person name="Huang J."/>
            <person name="Zhao X.W."/>
            <person name="Ke S."/>
            <person name="Chen Y.Y."/>
            <person name="Wu W.L."/>
            <person name="Hsu J.L."/>
            <person name="Lin Y.F."/>
            <person name="Huang M.D."/>
            <person name="Li C.Y."/>
            <person name="Huang L."/>
            <person name="Wang Z.W."/>
            <person name="Zhao X."/>
            <person name="Zhong W.Y."/>
            <person name="Peng D.H."/>
            <person name="Ahmad S."/>
            <person name="Lan S."/>
            <person name="Zhang J.S."/>
            <person name="Tsai W.C."/>
            <person name="Van de Peer Y."/>
            <person name="Liu Z.J."/>
        </authorList>
    </citation>
    <scope>NUCLEOTIDE SEQUENCE</scope>
    <source>
        <strain evidence="10">CP</strain>
    </source>
</reference>
<organism evidence="10 11">
    <name type="scientific">Acorus calamus</name>
    <name type="common">Sweet flag</name>
    <dbReference type="NCBI Taxonomy" id="4465"/>
    <lineage>
        <taxon>Eukaryota</taxon>
        <taxon>Viridiplantae</taxon>
        <taxon>Streptophyta</taxon>
        <taxon>Embryophyta</taxon>
        <taxon>Tracheophyta</taxon>
        <taxon>Spermatophyta</taxon>
        <taxon>Magnoliopsida</taxon>
        <taxon>Liliopsida</taxon>
        <taxon>Acoraceae</taxon>
        <taxon>Acorus</taxon>
    </lineage>
</organism>
<evidence type="ECO:0000256" key="5">
    <source>
        <dbReference type="ARBA" id="ARBA00022989"/>
    </source>
</evidence>
<protein>
    <submittedName>
        <fullName evidence="10">Transmembrane emp24 domain-containing protein p24beta2</fullName>
    </submittedName>
</protein>
<dbReference type="InterPro" id="IPR015720">
    <property type="entry name" value="Emp24-like"/>
</dbReference>
<evidence type="ECO:0000256" key="7">
    <source>
        <dbReference type="RuleBase" id="RU003827"/>
    </source>
</evidence>
<evidence type="ECO:0000256" key="1">
    <source>
        <dbReference type="ARBA" id="ARBA00004479"/>
    </source>
</evidence>
<dbReference type="Proteomes" id="UP001180020">
    <property type="component" value="Unassembled WGS sequence"/>
</dbReference>
<keyword evidence="11" id="KW-1185">Reference proteome</keyword>
<evidence type="ECO:0000313" key="10">
    <source>
        <dbReference type="EMBL" id="KAK1316357.1"/>
    </source>
</evidence>
<evidence type="ECO:0000313" key="11">
    <source>
        <dbReference type="Proteomes" id="UP001180020"/>
    </source>
</evidence>
<reference evidence="10" key="2">
    <citation type="submission" date="2023-06" db="EMBL/GenBank/DDBJ databases">
        <authorList>
            <person name="Ma L."/>
            <person name="Liu K.-W."/>
            <person name="Li Z."/>
            <person name="Hsiao Y.-Y."/>
            <person name="Qi Y."/>
            <person name="Fu T."/>
            <person name="Tang G."/>
            <person name="Zhang D."/>
            <person name="Sun W.-H."/>
            <person name="Liu D.-K."/>
            <person name="Li Y."/>
            <person name="Chen G.-Z."/>
            <person name="Liu X.-D."/>
            <person name="Liao X.-Y."/>
            <person name="Jiang Y.-T."/>
            <person name="Yu X."/>
            <person name="Hao Y."/>
            <person name="Huang J."/>
            <person name="Zhao X.-W."/>
            <person name="Ke S."/>
            <person name="Chen Y.-Y."/>
            <person name="Wu W.-L."/>
            <person name="Hsu J.-L."/>
            <person name="Lin Y.-F."/>
            <person name="Huang M.-D."/>
            <person name="Li C.-Y."/>
            <person name="Huang L."/>
            <person name="Wang Z.-W."/>
            <person name="Zhao X."/>
            <person name="Zhong W.-Y."/>
            <person name="Peng D.-H."/>
            <person name="Ahmad S."/>
            <person name="Lan S."/>
            <person name="Zhang J.-S."/>
            <person name="Tsai W.-C."/>
            <person name="Van De Peer Y."/>
            <person name="Liu Z.-J."/>
        </authorList>
    </citation>
    <scope>NUCLEOTIDE SEQUENCE</scope>
    <source>
        <strain evidence="10">CP</strain>
        <tissue evidence="10">Leaves</tissue>
    </source>
</reference>
<name>A0AAV9EW24_ACOCL</name>
<feature type="domain" description="GOLD" evidence="9">
    <location>
        <begin position="33"/>
        <end position="204"/>
    </location>
</feature>
<dbReference type="PROSITE" id="PS50866">
    <property type="entry name" value="GOLD"/>
    <property type="match status" value="1"/>
</dbReference>
<evidence type="ECO:0000256" key="3">
    <source>
        <dbReference type="ARBA" id="ARBA00022692"/>
    </source>
</evidence>
<dbReference type="GO" id="GO:0016020">
    <property type="term" value="C:membrane"/>
    <property type="evidence" value="ECO:0007669"/>
    <property type="project" value="UniProtKB-SubCell"/>
</dbReference>
<evidence type="ECO:0000259" key="9">
    <source>
        <dbReference type="PROSITE" id="PS50866"/>
    </source>
</evidence>
<comment type="caution">
    <text evidence="10">The sequence shown here is derived from an EMBL/GenBank/DDBJ whole genome shotgun (WGS) entry which is preliminary data.</text>
</comment>
<dbReference type="SMART" id="SM01190">
    <property type="entry name" value="EMP24_GP25L"/>
    <property type="match status" value="1"/>
</dbReference>
<dbReference type="PANTHER" id="PTHR22811">
    <property type="entry name" value="TRANSMEMBRANE EMP24 DOMAIN-CONTAINING PROTEIN"/>
    <property type="match status" value="1"/>
</dbReference>
<keyword evidence="5" id="KW-1133">Transmembrane helix</keyword>
<gene>
    <name evidence="10" type="ORF">QJS10_CPA05g02023</name>
</gene>
<keyword evidence="3 7" id="KW-0812">Transmembrane</keyword>
<keyword evidence="6" id="KW-0472">Membrane</keyword>
<dbReference type="Pfam" id="PF01105">
    <property type="entry name" value="EMP24_GP25L"/>
    <property type="match status" value="1"/>
</dbReference>
<dbReference type="AlphaFoldDB" id="A0AAV9EW24"/>
<proteinExistence type="inferred from homology"/>
<evidence type="ECO:0000256" key="4">
    <source>
        <dbReference type="ARBA" id="ARBA00022729"/>
    </source>
</evidence>
<comment type="subcellular location">
    <subcellularLocation>
        <location evidence="1 7">Membrane</location>
        <topology evidence="1 7">Single-pass type I membrane protein</topology>
    </subcellularLocation>
</comment>
<comment type="similarity">
    <text evidence="2 7">Belongs to the EMP24/GP25L family.</text>
</comment>
<accession>A0AAV9EW24</accession>
<feature type="signal peptide" evidence="8">
    <location>
        <begin position="1"/>
        <end position="25"/>
    </location>
</feature>
<dbReference type="InterPro" id="IPR009038">
    <property type="entry name" value="GOLD_dom"/>
</dbReference>
<evidence type="ECO:0000256" key="8">
    <source>
        <dbReference type="SAM" id="SignalP"/>
    </source>
</evidence>